<evidence type="ECO:0000256" key="3">
    <source>
        <dbReference type="ARBA" id="ARBA00022448"/>
    </source>
</evidence>
<dbReference type="RefSeq" id="WP_014200833.1">
    <property type="nucleotide sequence ID" value="NC_016599.1"/>
</dbReference>
<dbReference type="InterPro" id="IPR051906">
    <property type="entry name" value="TolC-like"/>
</dbReference>
<keyword evidence="9" id="KW-0732">Signal</keyword>
<evidence type="ECO:0000256" key="5">
    <source>
        <dbReference type="ARBA" id="ARBA00022692"/>
    </source>
</evidence>
<evidence type="ECO:0000256" key="1">
    <source>
        <dbReference type="ARBA" id="ARBA00004442"/>
    </source>
</evidence>
<dbReference type="AlphaFoldDB" id="G8QZ89"/>
<feature type="coiled-coil region" evidence="8">
    <location>
        <begin position="358"/>
        <end position="395"/>
    </location>
</feature>
<evidence type="ECO:0000256" key="6">
    <source>
        <dbReference type="ARBA" id="ARBA00023136"/>
    </source>
</evidence>
<keyword evidence="8" id="KW-0175">Coiled coil</keyword>
<dbReference type="InterPro" id="IPR003423">
    <property type="entry name" value="OMP_efflux"/>
</dbReference>
<dbReference type="GO" id="GO:0009279">
    <property type="term" value="C:cell outer membrane"/>
    <property type="evidence" value="ECO:0007669"/>
    <property type="project" value="UniProtKB-SubCell"/>
</dbReference>
<dbReference type="EMBL" id="CP003156">
    <property type="protein sequence ID" value="AEV31472.1"/>
    <property type="molecule type" value="Genomic_DNA"/>
</dbReference>
<keyword evidence="11" id="KW-1185">Reference proteome</keyword>
<dbReference type="Gene3D" id="1.20.1600.10">
    <property type="entry name" value="Outer membrane efflux proteins (OEP)"/>
    <property type="match status" value="1"/>
</dbReference>
<dbReference type="eggNOG" id="COG1538">
    <property type="taxonomic scope" value="Bacteria"/>
</dbReference>
<dbReference type="HOGENOM" id="CLU_012817_10_0_10"/>
<dbReference type="KEGG" id="oho:Oweho_0454"/>
<dbReference type="OrthoDB" id="367883at2"/>
<evidence type="ECO:0000313" key="10">
    <source>
        <dbReference type="EMBL" id="AEV31472.1"/>
    </source>
</evidence>
<evidence type="ECO:0000256" key="7">
    <source>
        <dbReference type="ARBA" id="ARBA00023237"/>
    </source>
</evidence>
<sequence length="447" mass="51018">MRKTVISALMALIVSIPFAVKGQTDNSFTLKQSLDYALKNSIDIQKSILDKKQADHLVSEVRGTGLPQVNANGQFQNFPNLPTQLLPGEIVGQPGTQIPVQFGTKFNATGTIEASQLLYNQQFFTGLQAANASEQLYELLKIQTEEDVIYQVSTAYYQVLEIQASINALQANVDRLNEVEKIMKVQQENDLITKTDYNRLKVNRINIETNLQTLKTAEEQSKNYLKLLMGMSMEQNISLIKGEDIEEINLSTLQYEKEIPIEIQLLDKQYELNVLNKKSLQAGNYPSLAAFGQQSWNAQRNEFNFFDDSQSWFQQTVIGVQLNVPLFSGLQRHHQVQQAKIDIEKTQLDLLYAERGKSMEYQNAREQLLNSMKSVEAQRENKDLAQEVYDQTQELYAEQVGSLTDLLDAETSWRESQINYIREILKFKKAELDLLRAQGQLRQLSNS</sequence>
<evidence type="ECO:0000256" key="4">
    <source>
        <dbReference type="ARBA" id="ARBA00022452"/>
    </source>
</evidence>
<dbReference type="PANTHER" id="PTHR30026:SF20">
    <property type="entry name" value="OUTER MEMBRANE PROTEIN TOLC"/>
    <property type="match status" value="1"/>
</dbReference>
<evidence type="ECO:0000256" key="8">
    <source>
        <dbReference type="SAM" id="Coils"/>
    </source>
</evidence>
<feature type="chain" id="PRO_5003514072" evidence="9">
    <location>
        <begin position="20"/>
        <end position="447"/>
    </location>
</feature>
<proteinExistence type="inferred from homology"/>
<reference evidence="10 11" key="1">
    <citation type="journal article" date="2012" name="Stand. Genomic Sci.">
        <title>Genome sequence of the orange-pigmented seawater bacterium Owenweeksia hongkongensis type strain (UST20020801(T)).</title>
        <authorList>
            <person name="Riedel T."/>
            <person name="Held B."/>
            <person name="Nolan M."/>
            <person name="Lucas S."/>
            <person name="Lapidus A."/>
            <person name="Tice H."/>
            <person name="Del Rio T.G."/>
            <person name="Cheng J.F."/>
            <person name="Han C."/>
            <person name="Tapia R."/>
            <person name="Goodwin L.A."/>
            <person name="Pitluck S."/>
            <person name="Liolios K."/>
            <person name="Mavromatis K."/>
            <person name="Pagani I."/>
            <person name="Ivanova N."/>
            <person name="Mikhailova N."/>
            <person name="Pati A."/>
            <person name="Chen A."/>
            <person name="Palaniappan K."/>
            <person name="Rohde M."/>
            <person name="Tindall B.J."/>
            <person name="Detter J.C."/>
            <person name="Goker M."/>
            <person name="Woyke T."/>
            <person name="Bristow J."/>
            <person name="Eisen J.A."/>
            <person name="Markowitz V."/>
            <person name="Hugenholtz P."/>
            <person name="Klenk H.P."/>
            <person name="Kyrpides N.C."/>
        </authorList>
    </citation>
    <scope>NUCLEOTIDE SEQUENCE</scope>
    <source>
        <strain evidence="11">DSM 17368 / JCM 12287 / NRRL B-23963</strain>
    </source>
</reference>
<dbReference type="GO" id="GO:1990281">
    <property type="term" value="C:efflux pump complex"/>
    <property type="evidence" value="ECO:0007669"/>
    <property type="project" value="TreeGrafter"/>
</dbReference>
<dbReference type="GO" id="GO:0015562">
    <property type="term" value="F:efflux transmembrane transporter activity"/>
    <property type="evidence" value="ECO:0007669"/>
    <property type="project" value="InterPro"/>
</dbReference>
<feature type="signal peptide" evidence="9">
    <location>
        <begin position="1"/>
        <end position="19"/>
    </location>
</feature>
<accession>G8QZ89</accession>
<evidence type="ECO:0000256" key="2">
    <source>
        <dbReference type="ARBA" id="ARBA00007613"/>
    </source>
</evidence>
<comment type="similarity">
    <text evidence="2">Belongs to the outer membrane factor (OMF) (TC 1.B.17) family.</text>
</comment>
<organism evidence="10 11">
    <name type="scientific">Owenweeksia hongkongensis (strain DSM 17368 / CIP 108786 / JCM 12287 / NRRL B-23963 / UST20020801)</name>
    <dbReference type="NCBI Taxonomy" id="926562"/>
    <lineage>
        <taxon>Bacteria</taxon>
        <taxon>Pseudomonadati</taxon>
        <taxon>Bacteroidota</taxon>
        <taxon>Flavobacteriia</taxon>
        <taxon>Flavobacteriales</taxon>
        <taxon>Owenweeksiaceae</taxon>
        <taxon>Owenweeksia</taxon>
    </lineage>
</organism>
<name>G8QZ89_OWEHD</name>
<keyword evidence="7" id="KW-0998">Cell outer membrane</keyword>
<keyword evidence="6" id="KW-0472">Membrane</keyword>
<protein>
    <submittedName>
        <fullName evidence="10">Outer membrane protein</fullName>
    </submittedName>
</protein>
<keyword evidence="5" id="KW-0812">Transmembrane</keyword>
<dbReference type="Proteomes" id="UP000005631">
    <property type="component" value="Chromosome"/>
</dbReference>
<keyword evidence="3" id="KW-0813">Transport</keyword>
<gene>
    <name evidence="10" type="ordered locus">Oweho_0454</name>
</gene>
<dbReference type="STRING" id="926562.Oweho_0454"/>
<comment type="subcellular location">
    <subcellularLocation>
        <location evidence="1">Cell outer membrane</location>
    </subcellularLocation>
</comment>
<evidence type="ECO:0000256" key="9">
    <source>
        <dbReference type="SAM" id="SignalP"/>
    </source>
</evidence>
<dbReference type="SUPFAM" id="SSF56954">
    <property type="entry name" value="Outer membrane efflux proteins (OEP)"/>
    <property type="match status" value="1"/>
</dbReference>
<dbReference type="PANTHER" id="PTHR30026">
    <property type="entry name" value="OUTER MEMBRANE PROTEIN TOLC"/>
    <property type="match status" value="1"/>
</dbReference>
<evidence type="ECO:0000313" key="11">
    <source>
        <dbReference type="Proteomes" id="UP000005631"/>
    </source>
</evidence>
<dbReference type="Pfam" id="PF02321">
    <property type="entry name" value="OEP"/>
    <property type="match status" value="1"/>
</dbReference>
<dbReference type="GO" id="GO:0015288">
    <property type="term" value="F:porin activity"/>
    <property type="evidence" value="ECO:0007669"/>
    <property type="project" value="TreeGrafter"/>
</dbReference>
<keyword evidence="4" id="KW-1134">Transmembrane beta strand</keyword>